<feature type="binding site" evidence="17">
    <location>
        <position position="13"/>
    </location>
    <ligand>
        <name>ATP</name>
        <dbReference type="ChEBI" id="CHEBI:30616"/>
    </ligand>
</feature>
<dbReference type="PANTHER" id="PTHR34299">
    <property type="entry name" value="DIACYLGLYCEROL KINASE"/>
    <property type="match status" value="1"/>
</dbReference>
<evidence type="ECO:0000256" key="14">
    <source>
        <dbReference type="ARBA" id="ARBA00023264"/>
    </source>
</evidence>
<keyword evidence="18" id="KW-0479">Metal-binding</keyword>
<feature type="binding site" evidence="18">
    <location>
        <position position="73"/>
    </location>
    <ligand>
        <name>a divalent metal cation</name>
        <dbReference type="ChEBI" id="CHEBI:60240"/>
    </ligand>
</feature>
<feature type="transmembrane region" description="Helical" evidence="19">
    <location>
        <begin position="28"/>
        <end position="47"/>
    </location>
</feature>
<evidence type="ECO:0000256" key="19">
    <source>
        <dbReference type="SAM" id="Phobius"/>
    </source>
</evidence>
<evidence type="ECO:0000313" key="20">
    <source>
        <dbReference type="EMBL" id="OGY42146.1"/>
    </source>
</evidence>
<evidence type="ECO:0000256" key="17">
    <source>
        <dbReference type="PIRSR" id="PIRSR600829-3"/>
    </source>
</evidence>
<name>A0A1G1XRB1_9BACT</name>
<evidence type="ECO:0000256" key="1">
    <source>
        <dbReference type="ARBA" id="ARBA00004651"/>
    </source>
</evidence>
<evidence type="ECO:0000256" key="7">
    <source>
        <dbReference type="ARBA" id="ARBA00022741"/>
    </source>
</evidence>
<evidence type="ECO:0000256" key="8">
    <source>
        <dbReference type="ARBA" id="ARBA00022777"/>
    </source>
</evidence>
<evidence type="ECO:0000313" key="21">
    <source>
        <dbReference type="Proteomes" id="UP000176260"/>
    </source>
</evidence>
<evidence type="ECO:0000256" key="9">
    <source>
        <dbReference type="ARBA" id="ARBA00022840"/>
    </source>
</evidence>
<keyword evidence="11" id="KW-0443">Lipid metabolism</keyword>
<evidence type="ECO:0000256" key="3">
    <source>
        <dbReference type="ARBA" id="ARBA00022475"/>
    </source>
</evidence>
<comment type="caution">
    <text evidence="20">The sequence shown here is derived from an EMBL/GenBank/DDBJ whole genome shotgun (WGS) entry which is preliminary data.</text>
</comment>
<reference evidence="20 21" key="1">
    <citation type="journal article" date="2016" name="Nat. Commun.">
        <title>Thousands of microbial genomes shed light on interconnected biogeochemical processes in an aquifer system.</title>
        <authorList>
            <person name="Anantharaman K."/>
            <person name="Brown C.T."/>
            <person name="Hug L.A."/>
            <person name="Sharon I."/>
            <person name="Castelle C.J."/>
            <person name="Probst A.J."/>
            <person name="Thomas B.C."/>
            <person name="Singh A."/>
            <person name="Wilkins M.J."/>
            <person name="Karaoz U."/>
            <person name="Brodie E.L."/>
            <person name="Williams K.H."/>
            <person name="Hubbard S.S."/>
            <person name="Banfield J.F."/>
        </authorList>
    </citation>
    <scope>NUCLEOTIDE SEQUENCE [LARGE SCALE GENOMIC DNA]</scope>
</reference>
<keyword evidence="7 17" id="KW-0547">Nucleotide-binding</keyword>
<protein>
    <recommendedName>
        <fullName evidence="22">Diacylglycerol kinase</fullName>
    </recommendedName>
</protein>
<evidence type="ECO:0000256" key="13">
    <source>
        <dbReference type="ARBA" id="ARBA00023209"/>
    </source>
</evidence>
<evidence type="ECO:0000256" key="15">
    <source>
        <dbReference type="PIRSR" id="PIRSR600829-1"/>
    </source>
</evidence>
<gene>
    <name evidence="20" type="ORF">A2Y67_02065</name>
</gene>
<feature type="binding site" evidence="17">
    <location>
        <position position="25"/>
    </location>
    <ligand>
        <name>ATP</name>
        <dbReference type="ChEBI" id="CHEBI:30616"/>
    </ligand>
</feature>
<dbReference type="CDD" id="cd14263">
    <property type="entry name" value="DAGK_IM_like"/>
    <property type="match status" value="1"/>
</dbReference>
<dbReference type="GO" id="GO:0016301">
    <property type="term" value="F:kinase activity"/>
    <property type="evidence" value="ECO:0007669"/>
    <property type="project" value="UniProtKB-KW"/>
</dbReference>
<keyword evidence="6 19" id="KW-0812">Transmembrane</keyword>
<evidence type="ECO:0000256" key="5">
    <source>
        <dbReference type="ARBA" id="ARBA00022679"/>
    </source>
</evidence>
<keyword evidence="5" id="KW-0808">Transferase</keyword>
<keyword evidence="18" id="KW-0460">Magnesium</keyword>
<feature type="binding site" evidence="17">
    <location>
        <begin position="91"/>
        <end position="92"/>
    </location>
    <ligand>
        <name>ATP</name>
        <dbReference type="ChEBI" id="CHEBI:30616"/>
    </ligand>
</feature>
<keyword evidence="10 19" id="KW-1133">Transmembrane helix</keyword>
<keyword evidence="4" id="KW-0444">Lipid biosynthesis</keyword>
<dbReference type="InterPro" id="IPR000829">
    <property type="entry name" value="DAGK"/>
</dbReference>
<dbReference type="Proteomes" id="UP000176260">
    <property type="component" value="Unassembled WGS sequence"/>
</dbReference>
<feature type="transmembrane region" description="Helical" evidence="19">
    <location>
        <begin position="53"/>
        <end position="72"/>
    </location>
</feature>
<dbReference type="GO" id="GO:0005886">
    <property type="term" value="C:plasma membrane"/>
    <property type="evidence" value="ECO:0007669"/>
    <property type="project" value="UniProtKB-SubCell"/>
</dbReference>
<evidence type="ECO:0000256" key="18">
    <source>
        <dbReference type="PIRSR" id="PIRSR600829-4"/>
    </source>
</evidence>
<dbReference type="PANTHER" id="PTHR34299:SF1">
    <property type="entry name" value="DIACYLGLYCEROL KINASE"/>
    <property type="match status" value="1"/>
</dbReference>
<evidence type="ECO:0000256" key="10">
    <source>
        <dbReference type="ARBA" id="ARBA00022989"/>
    </source>
</evidence>
<comment type="subcellular location">
    <subcellularLocation>
        <location evidence="1">Cell membrane</location>
        <topology evidence="1">Multi-pass membrane protein</topology>
    </subcellularLocation>
</comment>
<dbReference type="GO" id="GO:0046872">
    <property type="term" value="F:metal ion binding"/>
    <property type="evidence" value="ECO:0007669"/>
    <property type="project" value="UniProtKB-KW"/>
</dbReference>
<proteinExistence type="inferred from homology"/>
<keyword evidence="9 17" id="KW-0067">ATP-binding</keyword>
<feature type="binding site" evidence="18">
    <location>
        <position position="25"/>
    </location>
    <ligand>
        <name>a divalent metal cation</name>
        <dbReference type="ChEBI" id="CHEBI:60240"/>
    </ligand>
</feature>
<organism evidence="20 21">
    <name type="scientific">Candidatus Buchananbacteria bacterium RBG_13_39_9</name>
    <dbReference type="NCBI Taxonomy" id="1797531"/>
    <lineage>
        <taxon>Bacteria</taxon>
        <taxon>Candidatus Buchananiibacteriota</taxon>
    </lineage>
</organism>
<evidence type="ECO:0000256" key="12">
    <source>
        <dbReference type="ARBA" id="ARBA00023136"/>
    </source>
</evidence>
<keyword evidence="14" id="KW-1208">Phospholipid metabolism</keyword>
<dbReference type="AlphaFoldDB" id="A0A1G1XRB1"/>
<feature type="transmembrane region" description="Helical" evidence="19">
    <location>
        <begin position="93"/>
        <end position="118"/>
    </location>
</feature>
<keyword evidence="12 19" id="KW-0472">Membrane</keyword>
<comment type="similarity">
    <text evidence="2">Belongs to the bacterial diacylglycerol kinase family.</text>
</comment>
<dbReference type="GO" id="GO:0005524">
    <property type="term" value="F:ATP binding"/>
    <property type="evidence" value="ECO:0007669"/>
    <property type="project" value="UniProtKB-KW"/>
</dbReference>
<dbReference type="EMBL" id="MHIA01000017">
    <property type="protein sequence ID" value="OGY42146.1"/>
    <property type="molecule type" value="Genomic_DNA"/>
</dbReference>
<evidence type="ECO:0000256" key="11">
    <source>
        <dbReference type="ARBA" id="ARBA00023098"/>
    </source>
</evidence>
<dbReference type="Gene3D" id="1.10.287.3610">
    <property type="match status" value="1"/>
</dbReference>
<dbReference type="InterPro" id="IPR036945">
    <property type="entry name" value="DAGK_sf"/>
</dbReference>
<evidence type="ECO:0000256" key="16">
    <source>
        <dbReference type="PIRSR" id="PIRSR600829-2"/>
    </source>
</evidence>
<dbReference type="GO" id="GO:0008654">
    <property type="term" value="P:phospholipid biosynthetic process"/>
    <property type="evidence" value="ECO:0007669"/>
    <property type="project" value="UniProtKB-KW"/>
</dbReference>
<evidence type="ECO:0000256" key="4">
    <source>
        <dbReference type="ARBA" id="ARBA00022516"/>
    </source>
</evidence>
<feature type="binding site" evidence="17">
    <location>
        <position position="73"/>
    </location>
    <ligand>
        <name>ATP</name>
        <dbReference type="ChEBI" id="CHEBI:30616"/>
    </ligand>
</feature>
<feature type="active site" description="Proton acceptor" evidence="15">
    <location>
        <position position="66"/>
    </location>
</feature>
<sequence length="123" mass="14269">MLRFRELRKSFSYAWAGISRVFGEEQNFRIHIFIAVIVIAFALIIQIQIWEFIFLLIIISLILILEIINSILERLLDLIKPRLHTYVKDIKDMTAGIVLIAAVTAILIGILIFFPYLIKALLK</sequence>
<dbReference type="Pfam" id="PF01219">
    <property type="entry name" value="DAGK_prokar"/>
    <property type="match status" value="1"/>
</dbReference>
<evidence type="ECO:0008006" key="22">
    <source>
        <dbReference type="Google" id="ProtNLM"/>
    </source>
</evidence>
<feature type="binding site" evidence="16">
    <location>
        <position position="66"/>
    </location>
    <ligand>
        <name>substrate</name>
    </ligand>
</feature>
<evidence type="ECO:0000256" key="6">
    <source>
        <dbReference type="ARBA" id="ARBA00022692"/>
    </source>
</evidence>
<keyword evidence="3" id="KW-1003">Cell membrane</keyword>
<evidence type="ECO:0000256" key="2">
    <source>
        <dbReference type="ARBA" id="ARBA00005967"/>
    </source>
</evidence>
<accession>A0A1G1XRB1</accession>
<keyword evidence="8" id="KW-0418">Kinase</keyword>
<comment type="cofactor">
    <cofactor evidence="18">
        <name>Mg(2+)</name>
        <dbReference type="ChEBI" id="CHEBI:18420"/>
    </cofactor>
    <text evidence="18">Mn(2+), Zn(2+), Cd(2+) and Co(2+) support activity to lesser extents.</text>
</comment>
<keyword evidence="13" id="KW-0594">Phospholipid biosynthesis</keyword>